<keyword evidence="2" id="KW-1185">Reference proteome</keyword>
<dbReference type="OrthoDB" id="2742726at2759"/>
<evidence type="ECO:0000313" key="2">
    <source>
        <dbReference type="Proteomes" id="UP000287166"/>
    </source>
</evidence>
<dbReference type="EMBL" id="BFAD01000003">
    <property type="protein sequence ID" value="GBE80306.1"/>
    <property type="molecule type" value="Genomic_DNA"/>
</dbReference>
<dbReference type="RefSeq" id="XP_027611219.1">
    <property type="nucleotide sequence ID" value="XM_027755418.1"/>
</dbReference>
<comment type="caution">
    <text evidence="1">The sequence shown here is derived from an EMBL/GenBank/DDBJ whole genome shotgun (WGS) entry which is preliminary data.</text>
</comment>
<dbReference type="AlphaFoldDB" id="A0A401GDQ4"/>
<gene>
    <name evidence="1" type="ORF">SCP_0300210</name>
</gene>
<sequence>MHSHPSFLEFLIATRCTLNKLRYREEHKELQRRATQAAKGQINAVLLGGSCKKLYHSSYDSFGPPLALASEHDPTNFITGPDEIKSHTRAYFTTLFAQQDRPPMPKPWLTTPSIVQIRTQTSHDPFHWPQPMSLDDLRLLLRHGKPRPAPGPDGWEKWWVKALHDFSLQLVLDLLNFEISHSHFPDTVKPCTLSTIYKRGPRTMLSNYREVCCSNLLLNMPFTWLNLLLGPYLAKHHILPPGQVATQPGIQGRDLTSFLAQLEAWLNRMHTPLYILCRDQQKGFDHLEPQGFYDAVTAYGLPITLIQFDISAQSDVPYQVKTAHGFTEPLIISDVTKQGGPISPMKSTLMTSLGNHWLKDIFAQHGDGLLIASLQQLAHRPYLPDDRLTLPVNMVEAMDDSAIITTTQGSLERSCLFMERFQAAYGWFTNWVKSLLILLNILNAPPLMRMPSISPDDPASSTLIWHDVQVTTSHIEFLRVSINNPQHQFEKLRDIILSFDLPNLSLRLPLTVLRRIFAQCLISRLRPHLAFQPISRSHAMELDHLLALRVHQYFSFPFRFNAILLSLPIQHYVYGFDFPSINRLNDCAVVSGLWRDLNHHNPAFHDMAHITLADWTCSINHCVFPLHPISQESYACQTHHLPPSWITAHTVLSTLRLSIRQTDLSYLFSGDVSLCHLLRSLPPLPDHPMPSPQMITNLERAGFTHLHHLVTWFPSNDPLAPPSWSLHPTASVSNMLRFTAAASDWPAVSGWLQSLSLPYLVAGQGSSGAVSRSTRDSNGSTGDLSVTRDWTLALPRDLRRTLAEQVILTLLHSSHLPLFPSTSPTCASDGSMTPAAALFRQFRSVTFAVSTPTASLACSLSSFGLSASILHAEVYGIVVSSLSACSAPSPSPPSSLLPLYTDHLNSVRLINDSISTSSPPPLISGPGSPRVLSIGGYNSSSPLPLITLFKSTTHLHTPPPTLFHHV</sequence>
<dbReference type="Proteomes" id="UP000287166">
    <property type="component" value="Unassembled WGS sequence"/>
</dbReference>
<dbReference type="InParanoid" id="A0A401GDQ4"/>
<reference evidence="1 2" key="1">
    <citation type="journal article" date="2018" name="Sci. Rep.">
        <title>Genome sequence of the cauliflower mushroom Sparassis crispa (Hanabiratake) and its association with beneficial usage.</title>
        <authorList>
            <person name="Kiyama R."/>
            <person name="Furutani Y."/>
            <person name="Kawaguchi K."/>
            <person name="Nakanishi T."/>
        </authorList>
    </citation>
    <scope>NUCLEOTIDE SEQUENCE [LARGE SCALE GENOMIC DNA]</scope>
</reference>
<name>A0A401GDQ4_9APHY</name>
<proteinExistence type="predicted"/>
<protein>
    <submittedName>
        <fullName evidence="1">Uncharacterized protein</fullName>
    </submittedName>
</protein>
<accession>A0A401GDQ4</accession>
<organism evidence="1 2">
    <name type="scientific">Sparassis crispa</name>
    <dbReference type="NCBI Taxonomy" id="139825"/>
    <lineage>
        <taxon>Eukaryota</taxon>
        <taxon>Fungi</taxon>
        <taxon>Dikarya</taxon>
        <taxon>Basidiomycota</taxon>
        <taxon>Agaricomycotina</taxon>
        <taxon>Agaricomycetes</taxon>
        <taxon>Polyporales</taxon>
        <taxon>Sparassidaceae</taxon>
        <taxon>Sparassis</taxon>
    </lineage>
</organism>
<evidence type="ECO:0000313" key="1">
    <source>
        <dbReference type="EMBL" id="GBE80306.1"/>
    </source>
</evidence>
<dbReference type="GeneID" id="38777223"/>